<evidence type="ECO:0000313" key="2">
    <source>
        <dbReference type="Proteomes" id="UP000680865"/>
    </source>
</evidence>
<organism evidence="1 2">
    <name type="scientific">Winogradskya consettensis</name>
    <dbReference type="NCBI Taxonomy" id="113560"/>
    <lineage>
        <taxon>Bacteria</taxon>
        <taxon>Bacillati</taxon>
        <taxon>Actinomycetota</taxon>
        <taxon>Actinomycetes</taxon>
        <taxon>Micromonosporales</taxon>
        <taxon>Micromonosporaceae</taxon>
        <taxon>Winogradskya</taxon>
    </lineage>
</organism>
<proteinExistence type="predicted"/>
<sequence length="79" mass="8515">MAEELAERFVVHVNLPSFRRASSIAGKNGDMKAAFSLGVACPGYRPIRSIGNDALTELADSSARRIQQEDRPRTAAPAT</sequence>
<evidence type="ECO:0000313" key="1">
    <source>
        <dbReference type="EMBL" id="GIM70678.1"/>
    </source>
</evidence>
<comment type="caution">
    <text evidence="1">The sequence shown here is derived from an EMBL/GenBank/DDBJ whole genome shotgun (WGS) entry which is preliminary data.</text>
</comment>
<accession>A0A919VV93</accession>
<keyword evidence="2" id="KW-1185">Reference proteome</keyword>
<gene>
    <name evidence="1" type="ORF">Aco04nite_21540</name>
</gene>
<dbReference type="Proteomes" id="UP000680865">
    <property type="component" value="Unassembled WGS sequence"/>
</dbReference>
<name>A0A919VV93_9ACTN</name>
<protein>
    <submittedName>
        <fullName evidence="1">Uncharacterized protein</fullName>
    </submittedName>
</protein>
<dbReference type="EMBL" id="BOQP01000008">
    <property type="protein sequence ID" value="GIM70678.1"/>
    <property type="molecule type" value="Genomic_DNA"/>
</dbReference>
<reference evidence="1" key="1">
    <citation type="submission" date="2021-03" db="EMBL/GenBank/DDBJ databases">
        <title>Whole genome shotgun sequence of Actinoplanes consettensis NBRC 14913.</title>
        <authorList>
            <person name="Komaki H."/>
            <person name="Tamura T."/>
        </authorList>
    </citation>
    <scope>NUCLEOTIDE SEQUENCE</scope>
    <source>
        <strain evidence="1">NBRC 14913</strain>
    </source>
</reference>
<dbReference type="AlphaFoldDB" id="A0A919VV93"/>